<dbReference type="SUPFAM" id="SSF52540">
    <property type="entry name" value="P-loop containing nucleoside triphosphate hydrolases"/>
    <property type="match status" value="1"/>
</dbReference>
<gene>
    <name evidence="4" type="ORF">EOS_35935</name>
</gene>
<dbReference type="InterPro" id="IPR007730">
    <property type="entry name" value="SPOR-like_dom"/>
</dbReference>
<accession>A0A0J1CL38</accession>
<dbReference type="InterPro" id="IPR036680">
    <property type="entry name" value="SPOR-like_sf"/>
</dbReference>
<dbReference type="InterPro" id="IPR027417">
    <property type="entry name" value="P-loop_NTPase"/>
</dbReference>
<keyword evidence="2" id="KW-1133">Transmembrane helix</keyword>
<protein>
    <recommendedName>
        <fullName evidence="3">SPOR domain-containing protein</fullName>
    </recommendedName>
</protein>
<proteinExistence type="predicted"/>
<evidence type="ECO:0000256" key="1">
    <source>
        <dbReference type="SAM" id="MobiDB-lite"/>
    </source>
</evidence>
<dbReference type="PROSITE" id="PS51724">
    <property type="entry name" value="SPOR"/>
    <property type="match status" value="1"/>
</dbReference>
<dbReference type="RefSeq" id="WP_047896982.1">
    <property type="nucleotide sequence ID" value="NZ_AEJF01000219.1"/>
</dbReference>
<organism evidence="4 5">
    <name type="scientific">Caballeronia mineralivorans PML1(12)</name>
    <dbReference type="NCBI Taxonomy" id="908627"/>
    <lineage>
        <taxon>Bacteria</taxon>
        <taxon>Pseudomonadati</taxon>
        <taxon>Pseudomonadota</taxon>
        <taxon>Betaproteobacteria</taxon>
        <taxon>Burkholderiales</taxon>
        <taxon>Burkholderiaceae</taxon>
        <taxon>Caballeronia</taxon>
    </lineage>
</organism>
<keyword evidence="2" id="KW-0812">Transmembrane</keyword>
<keyword evidence="2" id="KW-0472">Membrane</keyword>
<dbReference type="Proteomes" id="UP000035963">
    <property type="component" value="Unassembled WGS sequence"/>
</dbReference>
<dbReference type="PATRIC" id="fig|908627.4.peg.8032"/>
<keyword evidence="5" id="KW-1185">Reference proteome</keyword>
<dbReference type="OrthoDB" id="9758229at2"/>
<feature type="region of interest" description="Disordered" evidence="1">
    <location>
        <begin position="1000"/>
        <end position="1019"/>
    </location>
</feature>
<dbReference type="Pfam" id="PF05036">
    <property type="entry name" value="SPOR"/>
    <property type="match status" value="1"/>
</dbReference>
<name>A0A0J1CL38_9BURK</name>
<sequence length="1361" mass="148619">MLKKIARIILGCVLILALAILCWVVALYWDWPLWSGIALFAGVLAAAWLAGRTRRAWLSWRLRRKLLHSSAGAAGVDSIATLDAAWKSGIRLLRRSRLSRMGGALYALPWFLILGATGSGKTTLLTRTRLSSAVRLVSQRQPVEPTQALDWWYFDHSVVLDPAGRISNEGDPDSANGEWQRLLRRFRDSRRREPLNGIVLTISAVSLQNGDLQQLADAGQEARARVDALTRVFEARIPAYVVVTHCDRIPGFVAWGQALPPESRQAPFGVMARGASGGEFVDGVFEGLRERLAEIRIEQGRQGTPDDSAFFFPECIAQIETAVAAYLSPAFDENPYGEVPLLSGLFLTAEVPDGALATGPDRQPAAAPQGWFSHALFDELLPSRRAAYEPLARLRFWQRFLRHRVVLAWLVLCVALATLMTLSYLDSRATLMTVAAREPQAISLCGNLSADLAALGEYGDTIRLLDGRNASLLNRWLPFRSQLVRVSDTFHAKFSAAFEKCALRGGVDAVIGQDLLAVAQRGDDAMIAAYAQHLVRRINLIDAVFAGQPLSALPLPGSELTAIQSMSGAHPSFDAAVPSRFGQLYLDYVRWQGHRDVLSAQRSELRSELTQLSLAARSPSWLVAWADLQGDLAPVTLASFWNIPNRPDLPRIPSAYTTQGYRAISGFLGEVSRASGDTALWRNQRSVFETNFRETLTKTWYRFAVDFDGSRSVLTGEPEWRGALALMLTHEDPYRKLIQAISEVFRNMQKVAPDGPPAPAWAQLAMRLDPLYTASRRETNAPSPSRSAGPLAFFKLANAVGKSVLRPSQVSAFTQVSGARRDMERAGELDQYWGQLATTIEEIEKGSGHALQVAADTYGFSSNASIKEPALIAAARGLDRLESSDVAKAPDDAIVWNLVRGPLAFTLDYVSRSAACTEQKSWEAQVLAPVQGITDPSRLDQALYADNGLVPTFMGGSVNSFVDRDAVRYRPREVMGQRIPFNGLFYAFVSRAQLARVNDDTARQQSDAQRKADQAAQQARDMELRALDQQVNDMSSQIARLTATSGVVRLTAQPTQTSRDATLLPQQSTLTLQCASGTTTLNNYNFPESASFNWAMASCGDVTLNVQFPRVTLTKRWTGPRGFIDFLRATADGEYQFDLMHYPDAQKALADAHVTWIRTPYQQEGQEALLVNFAEADRLSAQLQTLTSRRAALQDAAAQAAASAAQIPVDTIPDLFEPMSDLSTPATVAACWNTSPAYPDGEGIKPEIVPLPSKPPLPVVMRAVAPQQPAHDAAPARKGQQAGGAFDIQVGVFADPARAEASLKSLGLRSETTPMQARSDGTSLYMVRAPGFVDRAEAAAAAGQIGQALDLTPIVVTAQQR</sequence>
<dbReference type="InterPro" id="IPR053156">
    <property type="entry name" value="T6SS_TssM-like"/>
</dbReference>
<evidence type="ECO:0000313" key="4">
    <source>
        <dbReference type="EMBL" id="KLU21437.1"/>
    </source>
</evidence>
<feature type="transmembrane region" description="Helical" evidence="2">
    <location>
        <begin position="405"/>
        <end position="425"/>
    </location>
</feature>
<dbReference type="GO" id="GO:0042834">
    <property type="term" value="F:peptidoglycan binding"/>
    <property type="evidence" value="ECO:0007669"/>
    <property type="project" value="InterPro"/>
</dbReference>
<dbReference type="Gene3D" id="3.30.70.1070">
    <property type="entry name" value="Sporulation related repeat"/>
    <property type="match status" value="1"/>
</dbReference>
<evidence type="ECO:0000313" key="5">
    <source>
        <dbReference type="Proteomes" id="UP000035963"/>
    </source>
</evidence>
<dbReference type="EMBL" id="AEJF01000219">
    <property type="protein sequence ID" value="KLU21437.1"/>
    <property type="molecule type" value="Genomic_DNA"/>
</dbReference>
<dbReference type="SUPFAM" id="SSF110997">
    <property type="entry name" value="Sporulation related repeat"/>
    <property type="match status" value="1"/>
</dbReference>
<dbReference type="Gene3D" id="3.40.50.300">
    <property type="entry name" value="P-loop containing nucleotide triphosphate hydrolases"/>
    <property type="match status" value="1"/>
</dbReference>
<dbReference type="Pfam" id="PF14331">
    <property type="entry name" value="IcmF-related_N"/>
    <property type="match status" value="1"/>
</dbReference>
<feature type="transmembrane region" description="Helical" evidence="2">
    <location>
        <begin position="7"/>
        <end position="27"/>
    </location>
</feature>
<dbReference type="PANTHER" id="PTHR36153">
    <property type="entry name" value="INNER MEMBRANE PROTEIN-RELATED"/>
    <property type="match status" value="1"/>
</dbReference>
<feature type="transmembrane region" description="Helical" evidence="2">
    <location>
        <begin position="33"/>
        <end position="51"/>
    </location>
</feature>
<dbReference type="PANTHER" id="PTHR36153:SF1">
    <property type="entry name" value="TYPE VI SECRETION SYSTEM COMPONENT TSSM1"/>
    <property type="match status" value="1"/>
</dbReference>
<evidence type="ECO:0000256" key="2">
    <source>
        <dbReference type="SAM" id="Phobius"/>
    </source>
</evidence>
<feature type="domain" description="SPOR" evidence="3">
    <location>
        <begin position="1280"/>
        <end position="1358"/>
    </location>
</feature>
<evidence type="ECO:0000259" key="3">
    <source>
        <dbReference type="PROSITE" id="PS51724"/>
    </source>
</evidence>
<reference evidence="4 5" key="1">
    <citation type="journal article" date="2015" name="Genome Announc.">
        <title>Draft Genome Sequence of Burkholderia sp. Strain PML1(12), an Ectomycorrhizosphere-Inhabiting Bacterium with Effective Mineral-Weathering Ability.</title>
        <authorList>
            <person name="Uroz S."/>
            <person name="Oger P."/>
        </authorList>
    </citation>
    <scope>NUCLEOTIDE SEQUENCE [LARGE SCALE GENOMIC DNA]</scope>
    <source>
        <strain evidence="5">PML1(12)</strain>
    </source>
</reference>
<feature type="compositionally biased region" description="Basic and acidic residues" evidence="1">
    <location>
        <begin position="1000"/>
        <end position="1013"/>
    </location>
</feature>
<dbReference type="InterPro" id="IPR025743">
    <property type="entry name" value="TssM1_N"/>
</dbReference>
<comment type="caution">
    <text evidence="4">The sequence shown here is derived from an EMBL/GenBank/DDBJ whole genome shotgun (WGS) entry which is preliminary data.</text>
</comment>